<sequence length="347" mass="36713">MASSEASVEVLLLRGRFGHSEAIALVLAALAVAGGAAVWVGSDSSDPAPLTTAALSAPEPPSTTFETRFAPVSASATAYSEKDALRALDRFALRGIDRQLLDARAALVKGMESRDPNGRDLNGGEWRPKLTEGTTVALPAPGVPLPRPRPSTADMPVNLASAAPAETTGRVDDRSILQRLSDLLPSPTKYASLGPDSGVVRSGIDLGALGYEKTAVYDIKAKMVYLPSGIGLEAHSGMGSLRDDPEHVNQRMIGATPPATYELKPREKPFHGVRALRMNVVEGTTLGRSGLLTHPYMLGPEGDSNGCVSIKNYDRFLKAYDEGEFNRLVVVVGLEAGTPTRTAQKTE</sequence>
<dbReference type="Proteomes" id="UP001314635">
    <property type="component" value="Unassembled WGS sequence"/>
</dbReference>
<evidence type="ECO:0000313" key="2">
    <source>
        <dbReference type="EMBL" id="MBR1136777.1"/>
    </source>
</evidence>
<dbReference type="Pfam" id="PF10908">
    <property type="entry name" value="Tlde1_dom"/>
    <property type="match status" value="1"/>
</dbReference>
<reference evidence="3" key="1">
    <citation type="journal article" date="2021" name="ISME J.">
        <title>Evolutionary origin and ecological implication of a unique nif island in free-living Bradyrhizobium lineages.</title>
        <authorList>
            <person name="Tao J."/>
        </authorList>
    </citation>
    <scope>NUCLEOTIDE SEQUENCE [LARGE SCALE GENOMIC DNA]</scope>
    <source>
        <strain evidence="3">SZCCT0094</strain>
    </source>
</reference>
<comment type="caution">
    <text evidence="2">The sequence shown here is derived from an EMBL/GenBank/DDBJ whole genome shotgun (WGS) entry which is preliminary data.</text>
</comment>
<dbReference type="RefSeq" id="WP_012044350.1">
    <property type="nucleotide sequence ID" value="NZ_JABFDP010000014.1"/>
</dbReference>
<proteinExistence type="predicted"/>
<feature type="domain" description="Tlde1" evidence="1">
    <location>
        <begin position="232"/>
        <end position="333"/>
    </location>
</feature>
<gene>
    <name evidence="2" type="ORF">JQ619_13445</name>
</gene>
<dbReference type="InterPro" id="IPR021225">
    <property type="entry name" value="Tlde1_dom"/>
</dbReference>
<dbReference type="EMBL" id="JAFCLK010000011">
    <property type="protein sequence ID" value="MBR1136777.1"/>
    <property type="molecule type" value="Genomic_DNA"/>
</dbReference>
<evidence type="ECO:0000259" key="1">
    <source>
        <dbReference type="Pfam" id="PF10908"/>
    </source>
</evidence>
<evidence type="ECO:0000313" key="3">
    <source>
        <dbReference type="Proteomes" id="UP001314635"/>
    </source>
</evidence>
<keyword evidence="3" id="KW-1185">Reference proteome</keyword>
<name>A0ABS5G635_9BRAD</name>
<protein>
    <submittedName>
        <fullName evidence="2">DUF2778 domain-containing protein</fullName>
    </submittedName>
</protein>
<accession>A0ABS5G635</accession>
<organism evidence="2 3">
    <name type="scientific">Bradyrhizobium denitrificans</name>
    <dbReference type="NCBI Taxonomy" id="2734912"/>
    <lineage>
        <taxon>Bacteria</taxon>
        <taxon>Pseudomonadati</taxon>
        <taxon>Pseudomonadota</taxon>
        <taxon>Alphaproteobacteria</taxon>
        <taxon>Hyphomicrobiales</taxon>
        <taxon>Nitrobacteraceae</taxon>
        <taxon>Bradyrhizobium</taxon>
    </lineage>
</organism>